<comment type="similarity">
    <text evidence="1">Belongs to the sigma-54 factor family.</text>
</comment>
<dbReference type="InterPro" id="IPR038709">
    <property type="entry name" value="RpoN_core-bd_sf"/>
</dbReference>
<evidence type="ECO:0000256" key="8">
    <source>
        <dbReference type="ARBA" id="ARBA00023163"/>
    </source>
</evidence>
<dbReference type="PRINTS" id="PR00045">
    <property type="entry name" value="SIGMA54FCT"/>
</dbReference>
<dbReference type="PROSITE" id="PS50044">
    <property type="entry name" value="SIGMA54_3"/>
    <property type="match status" value="1"/>
</dbReference>
<dbReference type="GO" id="GO:0006352">
    <property type="term" value="P:DNA-templated transcription initiation"/>
    <property type="evidence" value="ECO:0007669"/>
    <property type="project" value="InterPro"/>
</dbReference>
<dbReference type="PROSITE" id="PS00718">
    <property type="entry name" value="SIGMA54_2"/>
    <property type="match status" value="1"/>
</dbReference>
<dbReference type="PIRSF" id="PIRSF000774">
    <property type="entry name" value="RpoN"/>
    <property type="match status" value="1"/>
</dbReference>
<keyword evidence="5" id="KW-0805">Transcription regulation</keyword>
<comment type="caution">
    <text evidence="12">The sequence shown here is derived from an EMBL/GenBank/DDBJ whole genome shotgun (WGS) entry which is preliminary data.</text>
</comment>
<evidence type="ECO:0000313" key="13">
    <source>
        <dbReference type="Proteomes" id="UP000287188"/>
    </source>
</evidence>
<evidence type="ECO:0000256" key="6">
    <source>
        <dbReference type="ARBA" id="ARBA00023082"/>
    </source>
</evidence>
<evidence type="ECO:0000313" key="12">
    <source>
        <dbReference type="EMBL" id="GCE20502.1"/>
    </source>
</evidence>
<dbReference type="PANTHER" id="PTHR32248:SF4">
    <property type="entry name" value="RNA POLYMERASE SIGMA-54 FACTOR"/>
    <property type="match status" value="1"/>
</dbReference>
<feature type="compositionally biased region" description="Basic and acidic residues" evidence="9">
    <location>
        <begin position="475"/>
        <end position="484"/>
    </location>
</feature>
<organism evidence="12 13">
    <name type="scientific">Dictyobacter kobayashii</name>
    <dbReference type="NCBI Taxonomy" id="2014872"/>
    <lineage>
        <taxon>Bacteria</taxon>
        <taxon>Bacillati</taxon>
        <taxon>Chloroflexota</taxon>
        <taxon>Ktedonobacteria</taxon>
        <taxon>Ktedonobacterales</taxon>
        <taxon>Dictyobacteraceae</taxon>
        <taxon>Dictyobacter</taxon>
    </lineage>
</organism>
<evidence type="ECO:0000256" key="2">
    <source>
        <dbReference type="ARBA" id="ARBA00022478"/>
    </source>
</evidence>
<evidence type="ECO:0000259" key="11">
    <source>
        <dbReference type="Pfam" id="PF04963"/>
    </source>
</evidence>
<reference evidence="13" key="1">
    <citation type="submission" date="2018-12" db="EMBL/GenBank/DDBJ databases">
        <title>Tengunoibacter tsumagoiensis gen. nov., sp. nov., Dictyobacter kobayashii sp. nov., D. alpinus sp. nov., and D. joshuensis sp. nov. and description of Dictyobacteraceae fam. nov. within the order Ktedonobacterales isolated from Tengu-no-mugimeshi.</title>
        <authorList>
            <person name="Wang C.M."/>
            <person name="Zheng Y."/>
            <person name="Sakai Y."/>
            <person name="Toyoda A."/>
            <person name="Minakuchi Y."/>
            <person name="Abe K."/>
            <person name="Yokota A."/>
            <person name="Yabe S."/>
        </authorList>
    </citation>
    <scope>NUCLEOTIDE SEQUENCE [LARGE SCALE GENOMIC DNA]</scope>
    <source>
        <strain evidence="13">Uno11</strain>
    </source>
</reference>
<evidence type="ECO:0000259" key="10">
    <source>
        <dbReference type="Pfam" id="PF04552"/>
    </source>
</evidence>
<proteinExistence type="inferred from homology"/>
<sequence length="494" mass="56524">MRLEQTPRTDQNVRISARLVTSSTILHLSSDELERTINQEQTENPALEVTEQRICLFCSTPLYGPSCTVCGRIIQNTPQLAFTPETPPQNITSENQWEQQLFFYDSDNYGFTEADNDDAYDPMALIPTSETLSENLLRQLEALVAPEDGLIAEQLVGNLNGRGYLEISVQEVAEHLQVPLERVEYVLSQLQTLEPIGIGARNLRECLLLQLAAVSEQHPPHHLTHIIIDQYLEQLKRNQLAEIARKLKVPESEVRQASDYIGNMLHPFPSYIYHSTNNDTPLGSSTSYIHPDIIIRQGENGFEVELMEEKRYNFRIETHYPDQNNQAVRETNKDVQKYMYQNRDRAKFFVDCIHRRWRTLKRVAEIVISHQKDFLEKGILYLYPLTRAEVASILHLDEGTVSRATANKYALLPNGSLIPIADFFDGSLRIKYILRELIQAENPKHRLSDEELAHILTARDIPLARRTIAKYREEMGIGSSRERGSGQGSCLKQG</sequence>
<feature type="region of interest" description="Disordered" evidence="9">
    <location>
        <begin position="475"/>
        <end position="494"/>
    </location>
</feature>
<keyword evidence="13" id="KW-1185">Reference proteome</keyword>
<dbReference type="PANTHER" id="PTHR32248">
    <property type="entry name" value="RNA POLYMERASE SIGMA-54 FACTOR"/>
    <property type="match status" value="1"/>
</dbReference>
<dbReference type="GO" id="GO:0000428">
    <property type="term" value="C:DNA-directed RNA polymerase complex"/>
    <property type="evidence" value="ECO:0007669"/>
    <property type="project" value="UniProtKB-KW"/>
</dbReference>
<evidence type="ECO:0000256" key="4">
    <source>
        <dbReference type="ARBA" id="ARBA00022695"/>
    </source>
</evidence>
<evidence type="ECO:0000256" key="9">
    <source>
        <dbReference type="SAM" id="MobiDB-lite"/>
    </source>
</evidence>
<dbReference type="Pfam" id="PF04963">
    <property type="entry name" value="Sigma54_CBD"/>
    <property type="match status" value="1"/>
</dbReference>
<dbReference type="GO" id="GO:0001216">
    <property type="term" value="F:DNA-binding transcription activator activity"/>
    <property type="evidence" value="ECO:0007669"/>
    <property type="project" value="InterPro"/>
</dbReference>
<dbReference type="Pfam" id="PF00309">
    <property type="entry name" value="Sigma54_AID"/>
    <property type="match status" value="1"/>
</dbReference>
<dbReference type="Gene3D" id="1.10.10.60">
    <property type="entry name" value="Homeodomain-like"/>
    <property type="match status" value="1"/>
</dbReference>
<feature type="domain" description="RNA polymerase sigma factor 54 core-binding" evidence="11">
    <location>
        <begin position="125"/>
        <end position="320"/>
    </location>
</feature>
<evidence type="ECO:0000256" key="7">
    <source>
        <dbReference type="ARBA" id="ARBA00023125"/>
    </source>
</evidence>
<dbReference type="RefSeq" id="WP_126552171.1">
    <property type="nucleotide sequence ID" value="NZ_BIFS01000001.1"/>
</dbReference>
<dbReference type="NCBIfam" id="TIGR02395">
    <property type="entry name" value="rpoN_sigma"/>
    <property type="match status" value="1"/>
</dbReference>
<dbReference type="GO" id="GO:0016779">
    <property type="term" value="F:nucleotidyltransferase activity"/>
    <property type="evidence" value="ECO:0007669"/>
    <property type="project" value="UniProtKB-KW"/>
</dbReference>
<keyword evidence="8" id="KW-0804">Transcription</keyword>
<dbReference type="GO" id="GO:0016987">
    <property type="term" value="F:sigma factor activity"/>
    <property type="evidence" value="ECO:0007669"/>
    <property type="project" value="UniProtKB-KW"/>
</dbReference>
<keyword evidence="2" id="KW-0240">DNA-directed RNA polymerase</keyword>
<keyword evidence="3" id="KW-0808">Transferase</keyword>
<dbReference type="GO" id="GO:0003677">
    <property type="term" value="F:DNA binding"/>
    <property type="evidence" value="ECO:0007669"/>
    <property type="project" value="UniProtKB-KW"/>
</dbReference>
<dbReference type="Proteomes" id="UP000287188">
    <property type="component" value="Unassembled WGS sequence"/>
</dbReference>
<evidence type="ECO:0000256" key="5">
    <source>
        <dbReference type="ARBA" id="ARBA00023015"/>
    </source>
</evidence>
<keyword evidence="4" id="KW-0548">Nucleotidyltransferase</keyword>
<dbReference type="InterPro" id="IPR007634">
    <property type="entry name" value="RNA_pol_sigma_54_DNA-bd"/>
</dbReference>
<dbReference type="Pfam" id="PF04552">
    <property type="entry name" value="Sigma54_DBD"/>
    <property type="match status" value="1"/>
</dbReference>
<dbReference type="OrthoDB" id="9814402at2"/>
<dbReference type="InterPro" id="IPR000394">
    <property type="entry name" value="RNA_pol_sigma_54"/>
</dbReference>
<feature type="domain" description="RNA polymerase sigma factor 54 DNA-binding" evidence="10">
    <location>
        <begin position="337"/>
        <end position="483"/>
    </location>
</feature>
<protein>
    <submittedName>
        <fullName evidence="12">RNA polymerase sigma-54 factor</fullName>
    </submittedName>
</protein>
<keyword evidence="7" id="KW-0238">DNA-binding</keyword>
<keyword evidence="6" id="KW-0731">Sigma factor</keyword>
<dbReference type="AlphaFoldDB" id="A0A402AN42"/>
<dbReference type="Gene3D" id="1.10.10.1330">
    <property type="entry name" value="RNA polymerase sigma-54 factor, core-binding domain"/>
    <property type="match status" value="1"/>
</dbReference>
<dbReference type="InterPro" id="IPR007046">
    <property type="entry name" value="RNA_pol_sigma_54_core-bd"/>
</dbReference>
<accession>A0A402AN42</accession>
<evidence type="ECO:0000256" key="3">
    <source>
        <dbReference type="ARBA" id="ARBA00022679"/>
    </source>
</evidence>
<name>A0A402AN42_9CHLR</name>
<evidence type="ECO:0000256" key="1">
    <source>
        <dbReference type="ARBA" id="ARBA00008798"/>
    </source>
</evidence>
<dbReference type="EMBL" id="BIFS01000001">
    <property type="protein sequence ID" value="GCE20502.1"/>
    <property type="molecule type" value="Genomic_DNA"/>
</dbReference>
<gene>
    <name evidence="12" type="primary">rpoN</name>
    <name evidence="12" type="ORF">KDK_43020</name>
</gene>